<reference evidence="2 3" key="1">
    <citation type="submission" date="2019-09" db="EMBL/GenBank/DDBJ databases">
        <title>A chromosome-level genome assembly of the Chinese tupelo Nyssa sinensis.</title>
        <authorList>
            <person name="Yang X."/>
            <person name="Kang M."/>
            <person name="Yang Y."/>
            <person name="Xiong H."/>
            <person name="Wang M."/>
            <person name="Zhang Z."/>
            <person name="Wang Z."/>
            <person name="Wu H."/>
            <person name="Ma T."/>
            <person name="Liu J."/>
            <person name="Xi Z."/>
        </authorList>
    </citation>
    <scope>NUCLEOTIDE SEQUENCE [LARGE SCALE GENOMIC DNA]</scope>
    <source>
        <strain evidence="2">J267</strain>
        <tissue evidence="2">Leaf</tissue>
    </source>
</reference>
<feature type="region of interest" description="Disordered" evidence="1">
    <location>
        <begin position="18"/>
        <end position="61"/>
    </location>
</feature>
<evidence type="ECO:0000313" key="3">
    <source>
        <dbReference type="Proteomes" id="UP000325577"/>
    </source>
</evidence>
<evidence type="ECO:0000256" key="1">
    <source>
        <dbReference type="SAM" id="MobiDB-lite"/>
    </source>
</evidence>
<dbReference type="OrthoDB" id="1987514at2759"/>
<dbReference type="EMBL" id="CM018036">
    <property type="protein sequence ID" value="KAA8541023.1"/>
    <property type="molecule type" value="Genomic_DNA"/>
</dbReference>
<organism evidence="2 3">
    <name type="scientific">Nyssa sinensis</name>
    <dbReference type="NCBI Taxonomy" id="561372"/>
    <lineage>
        <taxon>Eukaryota</taxon>
        <taxon>Viridiplantae</taxon>
        <taxon>Streptophyta</taxon>
        <taxon>Embryophyta</taxon>
        <taxon>Tracheophyta</taxon>
        <taxon>Spermatophyta</taxon>
        <taxon>Magnoliopsida</taxon>
        <taxon>eudicotyledons</taxon>
        <taxon>Gunneridae</taxon>
        <taxon>Pentapetalae</taxon>
        <taxon>asterids</taxon>
        <taxon>Cornales</taxon>
        <taxon>Nyssaceae</taxon>
        <taxon>Nyssa</taxon>
    </lineage>
</organism>
<protein>
    <submittedName>
        <fullName evidence="2">Uncharacterized protein</fullName>
    </submittedName>
</protein>
<sequence length="82" mass="9547">MWKKAVDRERKAIEFRKIVENSDGTKDDGGGDGEMEEESPEICRHNQKKEQAPKITHKRAQSRSSIQRLIKVLLLTVKFCRH</sequence>
<dbReference type="AlphaFoldDB" id="A0A5J5BD84"/>
<feature type="compositionally biased region" description="Basic and acidic residues" evidence="1">
    <location>
        <begin position="41"/>
        <end position="52"/>
    </location>
</feature>
<dbReference type="Proteomes" id="UP000325577">
    <property type="component" value="Linkage Group LG13"/>
</dbReference>
<evidence type="ECO:0000313" key="2">
    <source>
        <dbReference type="EMBL" id="KAA8541023.1"/>
    </source>
</evidence>
<feature type="compositionally biased region" description="Acidic residues" evidence="1">
    <location>
        <begin position="30"/>
        <end position="40"/>
    </location>
</feature>
<proteinExistence type="predicted"/>
<feature type="compositionally biased region" description="Basic and acidic residues" evidence="1">
    <location>
        <begin position="18"/>
        <end position="29"/>
    </location>
</feature>
<name>A0A5J5BD84_9ASTE</name>
<keyword evidence="3" id="KW-1185">Reference proteome</keyword>
<accession>A0A5J5BD84</accession>
<gene>
    <name evidence="2" type="ORF">F0562_024839</name>
</gene>